<keyword evidence="1" id="KW-0813">Transport</keyword>
<feature type="transmembrane region" description="Helical" evidence="1">
    <location>
        <begin position="199"/>
        <end position="221"/>
    </location>
</feature>
<dbReference type="EMBL" id="JRFJ01000001">
    <property type="protein sequence ID" value="KHJ55256.1"/>
    <property type="molecule type" value="Genomic_DNA"/>
</dbReference>
<dbReference type="Pfam" id="PF02592">
    <property type="entry name" value="Vut_1"/>
    <property type="match status" value="1"/>
</dbReference>
<comment type="subcellular location">
    <subcellularLocation>
        <location evidence="1">Cell inner membrane</location>
        <topology evidence="1">Multi-pass membrane protein</topology>
    </subcellularLocation>
</comment>
<dbReference type="AlphaFoldDB" id="A0A0B1Q7A4"/>
<feature type="transmembrane region" description="Helical" evidence="1">
    <location>
        <begin position="140"/>
        <end position="164"/>
    </location>
</feature>
<accession>A0A0B1Q7A4</accession>
<dbReference type="PANTHER" id="PTHR34300">
    <property type="entry name" value="QUEUOSINE PRECURSOR TRANSPORTER-RELATED"/>
    <property type="match status" value="1"/>
</dbReference>
<dbReference type="OrthoDB" id="7065604at2"/>
<gene>
    <name evidence="2" type="ORF">LA66_00795</name>
</gene>
<evidence type="ECO:0000313" key="2">
    <source>
        <dbReference type="EMBL" id="KHJ55256.1"/>
    </source>
</evidence>
<feature type="transmembrane region" description="Helical" evidence="1">
    <location>
        <begin position="71"/>
        <end position="96"/>
    </location>
</feature>
<keyword evidence="1" id="KW-0812">Transmembrane</keyword>
<dbReference type="GO" id="GO:0022857">
    <property type="term" value="F:transmembrane transporter activity"/>
    <property type="evidence" value="ECO:0007669"/>
    <property type="project" value="UniProtKB-UniRule"/>
</dbReference>
<evidence type="ECO:0000256" key="1">
    <source>
        <dbReference type="HAMAP-Rule" id="MF_02088"/>
    </source>
</evidence>
<keyword evidence="1" id="KW-1003">Cell membrane</keyword>
<dbReference type="HAMAP" id="MF_02088">
    <property type="entry name" value="Q_prec_transport"/>
    <property type="match status" value="1"/>
</dbReference>
<feature type="transmembrane region" description="Helical" evidence="1">
    <location>
        <begin position="41"/>
        <end position="59"/>
    </location>
</feature>
<comment type="caution">
    <text evidence="2">The sequence shown here is derived from an EMBL/GenBank/DDBJ whole genome shotgun (WGS) entry which is preliminary data.</text>
</comment>
<keyword evidence="1" id="KW-0997">Cell inner membrane</keyword>
<organism evidence="2 3">
    <name type="scientific">Aureimonas altamirensis</name>
    <dbReference type="NCBI Taxonomy" id="370622"/>
    <lineage>
        <taxon>Bacteria</taxon>
        <taxon>Pseudomonadati</taxon>
        <taxon>Pseudomonadota</taxon>
        <taxon>Alphaproteobacteria</taxon>
        <taxon>Hyphomicrobiales</taxon>
        <taxon>Aurantimonadaceae</taxon>
        <taxon>Aureimonas</taxon>
    </lineage>
</organism>
<feature type="transmembrane region" description="Helical" evidence="1">
    <location>
        <begin position="7"/>
        <end position="29"/>
    </location>
</feature>
<comment type="similarity">
    <text evidence="1">Belongs to the vitamin uptake transporter (VUT/ECF) (TC 2.A.88) family. Q precursor transporter subfamily.</text>
</comment>
<dbReference type="Proteomes" id="UP000030826">
    <property type="component" value="Unassembled WGS sequence"/>
</dbReference>
<proteinExistence type="inferred from homology"/>
<keyword evidence="1" id="KW-1133">Transmembrane helix</keyword>
<feature type="transmembrane region" description="Helical" evidence="1">
    <location>
        <begin position="108"/>
        <end position="128"/>
    </location>
</feature>
<comment type="function">
    <text evidence="1">Involved in the import of queuosine (Q) precursors, required for Q precursor salvage.</text>
</comment>
<dbReference type="NCBIfam" id="TIGR00697">
    <property type="entry name" value="queuosine precursor transporter"/>
    <property type="match status" value="1"/>
</dbReference>
<evidence type="ECO:0000313" key="3">
    <source>
        <dbReference type="Proteomes" id="UP000030826"/>
    </source>
</evidence>
<dbReference type="RefSeq" id="WP_039188053.1">
    <property type="nucleotide sequence ID" value="NZ_JRFJ01000001.1"/>
</dbReference>
<dbReference type="InterPro" id="IPR003744">
    <property type="entry name" value="YhhQ"/>
</dbReference>
<name>A0A0B1Q7A4_9HYPH</name>
<dbReference type="PANTHER" id="PTHR34300:SF1">
    <property type="entry name" value="QUEUOSINE PRECURSOR TRANSPORTER"/>
    <property type="match status" value="1"/>
</dbReference>
<dbReference type="STRING" id="370622.LA66_00795"/>
<keyword evidence="1" id="KW-0472">Membrane</keyword>
<dbReference type="GO" id="GO:0005886">
    <property type="term" value="C:plasma membrane"/>
    <property type="evidence" value="ECO:0007669"/>
    <property type="project" value="UniProtKB-SubCell"/>
</dbReference>
<protein>
    <recommendedName>
        <fullName evidence="1">Probable queuosine precursor transporter</fullName>
        <shortName evidence="1">Q precursor transporter</shortName>
    </recommendedName>
</protein>
<reference evidence="2 3" key="1">
    <citation type="submission" date="2014-09" db="EMBL/GenBank/DDBJ databases">
        <title>Isolation and characterization of Aurantimonas altamirensis ON-56566 from clinical sample following a dog bite.</title>
        <authorList>
            <person name="Eshaghi A."/>
            <person name="Li A."/>
            <person name="Shahinas D."/>
            <person name="Bahn P."/>
            <person name="Kus J.V."/>
            <person name="Patel S.N."/>
        </authorList>
    </citation>
    <scope>NUCLEOTIDE SEQUENCE [LARGE SCALE GENOMIC DNA]</scope>
    <source>
        <strain evidence="2 3">ON-56566</strain>
    </source>
</reference>
<sequence>MSLPRHYVLPVLAMTLIVLASNIAVQFPVQGTVGALSLGDILTWGAFVYPFAFIVTDINNRLYGPLMARRVVYGGFATAIAASIVLPPLLFQLGLIPFGLEAGRLVRIALASGLAFLAAQLVDILVFNRLRRKTWWKAPMASGVAGTIIDTLLFFSIAFAPIFVALGPNDGFALEGAPLLGVFTGTEAPRWLSWALGDFAVKLAVAVFGLVPYRVIINMVLPYREAPGVRA</sequence>